<proteinExistence type="predicted"/>
<keyword evidence="2" id="KW-0732">Signal</keyword>
<name>A0A8H4TQ58_9HYPO</name>
<feature type="region of interest" description="Disordered" evidence="1">
    <location>
        <begin position="251"/>
        <end position="465"/>
    </location>
</feature>
<dbReference type="Proteomes" id="UP000622797">
    <property type="component" value="Unassembled WGS sequence"/>
</dbReference>
<feature type="compositionally biased region" description="Polar residues" evidence="1">
    <location>
        <begin position="333"/>
        <end position="391"/>
    </location>
</feature>
<evidence type="ECO:0008006" key="5">
    <source>
        <dbReference type="Google" id="ProtNLM"/>
    </source>
</evidence>
<feature type="compositionally biased region" description="Polar residues" evidence="1">
    <location>
        <begin position="614"/>
        <end position="630"/>
    </location>
</feature>
<dbReference type="OrthoDB" id="3563678at2759"/>
<comment type="caution">
    <text evidence="3">The sequence shown here is derived from an EMBL/GenBank/DDBJ whole genome shotgun (WGS) entry which is preliminary data.</text>
</comment>
<reference evidence="3" key="1">
    <citation type="journal article" date="2020" name="BMC Genomics">
        <title>Correction to: Identification and distribution of gene clusters required for synthesis of sphingolipid metabolism inhibitors in diverse species of the filamentous fungus Fusarium.</title>
        <authorList>
            <person name="Kim H.S."/>
            <person name="Lohmar J.M."/>
            <person name="Busman M."/>
            <person name="Brown D.W."/>
            <person name="Naumann T.A."/>
            <person name="Divon H.H."/>
            <person name="Lysoe E."/>
            <person name="Uhlig S."/>
            <person name="Proctor R.H."/>
        </authorList>
    </citation>
    <scope>NUCLEOTIDE SEQUENCE</scope>
    <source>
        <strain evidence="3">NRRL 20472</strain>
    </source>
</reference>
<evidence type="ECO:0000256" key="1">
    <source>
        <dbReference type="SAM" id="MobiDB-lite"/>
    </source>
</evidence>
<evidence type="ECO:0000313" key="4">
    <source>
        <dbReference type="Proteomes" id="UP000622797"/>
    </source>
</evidence>
<feature type="chain" id="PRO_5034500495" description="Apple domain-containing protein" evidence="2">
    <location>
        <begin position="19"/>
        <end position="870"/>
    </location>
</feature>
<feature type="signal peptide" evidence="2">
    <location>
        <begin position="1"/>
        <end position="18"/>
    </location>
</feature>
<evidence type="ECO:0000313" key="3">
    <source>
        <dbReference type="EMBL" id="KAF4962055.1"/>
    </source>
</evidence>
<accession>A0A8H4TQ58</accession>
<feature type="compositionally biased region" description="Low complexity" evidence="1">
    <location>
        <begin position="311"/>
        <end position="332"/>
    </location>
</feature>
<feature type="region of interest" description="Disordered" evidence="1">
    <location>
        <begin position="577"/>
        <end position="642"/>
    </location>
</feature>
<feature type="compositionally biased region" description="Polar residues" evidence="1">
    <location>
        <begin position="409"/>
        <end position="428"/>
    </location>
</feature>
<organism evidence="3 4">
    <name type="scientific">Fusarium sarcochroum</name>
    <dbReference type="NCBI Taxonomy" id="1208366"/>
    <lineage>
        <taxon>Eukaryota</taxon>
        <taxon>Fungi</taxon>
        <taxon>Dikarya</taxon>
        <taxon>Ascomycota</taxon>
        <taxon>Pezizomycotina</taxon>
        <taxon>Sordariomycetes</taxon>
        <taxon>Hypocreomycetidae</taxon>
        <taxon>Hypocreales</taxon>
        <taxon>Nectriaceae</taxon>
        <taxon>Fusarium</taxon>
        <taxon>Fusarium lateritium species complex</taxon>
    </lineage>
</organism>
<sequence length="870" mass="93386">MQSMIALAGLALANFAVAGPCKPARPATTSALDRLSLTETSTAAIDTTTGISESSTDIPTLTSSQSTTATEEADIVITNTAIGGSFAKNDPNNPPSGLTGFGAEGDAVFHSGGCYKEDGSVDDGCAALSATGSPAGKRDMGAFASIFQTLNGLNIGSRKKYTVQFFYAVLTGSGNQACSISASLGSSQFYSSFLFSNGPSASWVQVLQTVEAESSSAAFAISMNCFGNGMAVMLVDSVFISNQVTPENIGDFKLDFGAPEPNTDPKQVTSSQAEPNPTTIKSQPTEEPRNSSDNDSNTKPVEPTSVTGDAPSTATEEPTEVTVDPPTTHTEVSLATTGDSNHNTEQPTQATGGSSNTNTEEAISVTGGSSNTGAQEYTSRTEAPSEVNTEDFTSRTRGPSDENTEEFTSRTAGPSEQATQEPGTTEVATTHHESQKPQTTLYEPTAVATDDAESTKSPCQAEDVKSCDPVDFSDGGDNEKCDLYGEYRGETYKLPGQDDPENRQYFHSHGECAAICNRLPGCKSTGFMAAMAECFFSNSVVTGSEVIPRNDDGRDSNWSEMKCFKCSGCPSDSNTRNAGSVGTKIQGEPIETTDFPSSTRDVTSAPAKTEETFYPTTTQAPADSEPTTFATRTSQRPETTTTPADVCLYNRGQTCEFNRYKDHSDTLCVWAGLYTGETWKVTREDYPFQDTYQQCGAICQTLKNCESSGYYSIENRCLFTSKKIVRSDMTSHPDRPHDHSIWNHNSCFTCPDCVTSSEPVTRGWMCSYEQGDSCRRVNSSKDGALCNYQGMLEGYIQEALDRYPDQSSPAKCAAICLTRPYCKASGYKDGRCMFATRDLTPNSFRLDWPDHSRDGIWDDMSCFECPGCTE</sequence>
<dbReference type="EMBL" id="JABEXW010000575">
    <property type="protein sequence ID" value="KAF4962055.1"/>
    <property type="molecule type" value="Genomic_DNA"/>
</dbReference>
<feature type="compositionally biased region" description="Polar residues" evidence="1">
    <location>
        <begin position="264"/>
        <end position="283"/>
    </location>
</feature>
<evidence type="ECO:0000256" key="2">
    <source>
        <dbReference type="SAM" id="SignalP"/>
    </source>
</evidence>
<reference evidence="3" key="2">
    <citation type="submission" date="2020-05" db="EMBL/GenBank/DDBJ databases">
        <authorList>
            <person name="Kim H.-S."/>
            <person name="Proctor R.H."/>
            <person name="Brown D.W."/>
        </authorList>
    </citation>
    <scope>NUCLEOTIDE SEQUENCE</scope>
    <source>
        <strain evidence="3">NRRL 20472</strain>
    </source>
</reference>
<protein>
    <recommendedName>
        <fullName evidence="5">Apple domain-containing protein</fullName>
    </recommendedName>
</protein>
<feature type="compositionally biased region" description="Polar residues" evidence="1">
    <location>
        <begin position="293"/>
        <end position="307"/>
    </location>
</feature>
<feature type="compositionally biased region" description="Low complexity" evidence="1">
    <location>
        <begin position="631"/>
        <end position="642"/>
    </location>
</feature>
<dbReference type="AlphaFoldDB" id="A0A8H4TQ58"/>
<gene>
    <name evidence="3" type="ORF">FSARC_9845</name>
</gene>
<keyword evidence="4" id="KW-1185">Reference proteome</keyword>